<accession>A0A423Q1L2</accession>
<dbReference type="EMBL" id="AYKF01000066">
    <property type="protein sequence ID" value="ROO32396.1"/>
    <property type="molecule type" value="Genomic_DNA"/>
</dbReference>
<dbReference type="RefSeq" id="WP_221177840.1">
    <property type="nucleotide sequence ID" value="NZ_AYKF01000066.1"/>
</dbReference>
<evidence type="ECO:0000313" key="2">
    <source>
        <dbReference type="Proteomes" id="UP000285123"/>
    </source>
</evidence>
<comment type="caution">
    <text evidence="1">The sequence shown here is derived from an EMBL/GenBank/DDBJ whole genome shotgun (WGS) entry which is preliminary data.</text>
</comment>
<gene>
    <name evidence="1" type="ORF">SAHL_05085</name>
</gene>
<dbReference type="Pfam" id="PF06082">
    <property type="entry name" value="YjbH"/>
    <property type="match status" value="1"/>
</dbReference>
<evidence type="ECO:0000313" key="1">
    <source>
        <dbReference type="EMBL" id="ROO32396.1"/>
    </source>
</evidence>
<protein>
    <recommendedName>
        <fullName evidence="3">Exopolysaccharide biosynthesis protein YbjH</fullName>
    </recommendedName>
</protein>
<dbReference type="AlphaFoldDB" id="A0A423Q1L2"/>
<name>A0A423Q1L2_9GAMM</name>
<reference evidence="1 2" key="1">
    <citation type="submission" date="2013-10" db="EMBL/GenBank/DDBJ databases">
        <title>Salinisphaera halophila YIM 95161 Genome Sequencing.</title>
        <authorList>
            <person name="Lai Q."/>
            <person name="Li C."/>
            <person name="Shao Z."/>
        </authorList>
    </citation>
    <scope>NUCLEOTIDE SEQUENCE [LARGE SCALE GENOMIC DNA]</scope>
    <source>
        <strain evidence="1 2">YIM 95161</strain>
    </source>
</reference>
<dbReference type="Proteomes" id="UP000285123">
    <property type="component" value="Unassembled WGS sequence"/>
</dbReference>
<dbReference type="InterPro" id="IPR010344">
    <property type="entry name" value="YbjH"/>
</dbReference>
<proteinExistence type="predicted"/>
<organism evidence="1 2">
    <name type="scientific">Salinisphaera orenii YIM 95161</name>
    <dbReference type="NCBI Taxonomy" id="1051139"/>
    <lineage>
        <taxon>Bacteria</taxon>
        <taxon>Pseudomonadati</taxon>
        <taxon>Pseudomonadota</taxon>
        <taxon>Gammaproteobacteria</taxon>
        <taxon>Salinisphaerales</taxon>
        <taxon>Salinisphaeraceae</taxon>
        <taxon>Salinisphaera</taxon>
    </lineage>
</organism>
<sequence>MTRMHARGVILLAVGAGVALQFNAPRIRAEDNYSLPRFQSDYGGVGLLQTPTARMVDVGEFSFTYDQTDPYRHYAFSLQPLDWFELGLRYTKIDGQPFIASEGELDYLDKGIDMKFALLDETRVLPKVSLGFRDVGGTGLFSSEYVVANKRWFDFDFSLGIAWGYLGSSENISNPLSALGERFDERREEGGGDQGGEFDFKGLFTGRPALFGGIQYRTPFKPLTLQLEYDGNDYESEPLGNDQEQDLPVNIGARYRVNDYFTLSAAWQRGNTAMVGATLSVNLADITQPKSDQPPVPVRSFEDATRDREISWNGVAGTLARNAGISVNSIKREDDALIVEGTSERYSDLPEAELRGNRILHNVAGADITTFRYRWKNRGFYLRQDSLPRAPLPENPRFLELDDPFIEDDYRDDIAVTGQDKPADGADAEVLHSALNNRFSWNLSPALNYNYGGPDGFLYEVYARLDTEFKTDENGWLSGTLGYGLFDNLDNFDYVGPSELPRVRTNTVDYIEQTELGIYNLQYTRTARLGRNWFAMGYAGYLERMFAGAGGEVLYRPFNSPLALGFNANWVKKREFDTQFGLRDYSTWTGHATAYVDTGIKDVLAKFSVGRYLAKDVGATLDLSRTFDSGVRIGAFATLTDAGDSFGEGSFDKGIYLSMPLDVFYTTSTRDRTGILWRPLTRDGGQMLDRRYQLYDLTSDREPERYWDNFTNGRR</sequence>
<evidence type="ECO:0008006" key="3">
    <source>
        <dbReference type="Google" id="ProtNLM"/>
    </source>
</evidence>